<comment type="function">
    <text evidence="3">Required for maturation of 30S ribosomal subunits.</text>
</comment>
<dbReference type="FunFam" id="3.30.300.70:FF:000001">
    <property type="entry name" value="Ribosome maturation factor RimP"/>
    <property type="match status" value="1"/>
</dbReference>
<feature type="domain" description="Ribosome maturation factor RimP N-terminal" evidence="4">
    <location>
        <begin position="13"/>
        <end position="85"/>
    </location>
</feature>
<evidence type="ECO:0000256" key="2">
    <source>
        <dbReference type="ARBA" id="ARBA00022517"/>
    </source>
</evidence>
<dbReference type="Gene3D" id="3.30.300.70">
    <property type="entry name" value="RimP-like superfamily, N-terminal"/>
    <property type="match status" value="1"/>
</dbReference>
<dbReference type="InterPro" id="IPR028998">
    <property type="entry name" value="RimP_C"/>
</dbReference>
<proteinExistence type="inferred from homology"/>
<dbReference type="SUPFAM" id="SSF74942">
    <property type="entry name" value="YhbC-like, C-terminal domain"/>
    <property type="match status" value="1"/>
</dbReference>
<dbReference type="InterPro" id="IPR036847">
    <property type="entry name" value="RimP_C_sf"/>
</dbReference>
<dbReference type="Pfam" id="PF17384">
    <property type="entry name" value="DUF150_C"/>
    <property type="match status" value="1"/>
</dbReference>
<evidence type="ECO:0000256" key="3">
    <source>
        <dbReference type="HAMAP-Rule" id="MF_01077"/>
    </source>
</evidence>
<dbReference type="Proteomes" id="UP000295399">
    <property type="component" value="Unassembled WGS sequence"/>
</dbReference>
<keyword evidence="7" id="KW-1185">Reference proteome</keyword>
<dbReference type="Pfam" id="PF02576">
    <property type="entry name" value="RimP_N"/>
    <property type="match status" value="1"/>
</dbReference>
<dbReference type="OrthoDB" id="9805006at2"/>
<dbReference type="AlphaFoldDB" id="A0A4R2PIB9"/>
<evidence type="ECO:0000313" key="7">
    <source>
        <dbReference type="Proteomes" id="UP000295399"/>
    </source>
</evidence>
<evidence type="ECO:0000256" key="1">
    <source>
        <dbReference type="ARBA" id="ARBA00022490"/>
    </source>
</evidence>
<dbReference type="InterPro" id="IPR035956">
    <property type="entry name" value="RimP_N_sf"/>
</dbReference>
<dbReference type="GO" id="GO:0005829">
    <property type="term" value="C:cytosol"/>
    <property type="evidence" value="ECO:0007669"/>
    <property type="project" value="TreeGrafter"/>
</dbReference>
<dbReference type="InParanoid" id="A0A4R2PIB9"/>
<sequence length="178" mass="19193">MTASDDRSDIRRLIEPTAEALGFELVRVTFTGGGSPVLQIMAERADGTMSVDDCATLSREVSTLLDVEDPIPGEYNLEVSSPGIDRPLTRPKDFERWAGFDAKVELDTPRDDGQRRFKGRLRGLEAAEVLLDVGAETLRLPLAHVAKAKLILTDDLIAAVTAGQPDGPTPPNGPSRGE</sequence>
<comment type="similarity">
    <text evidence="3">Belongs to the RimP family.</text>
</comment>
<dbReference type="CDD" id="cd01734">
    <property type="entry name" value="YlxS_C"/>
    <property type="match status" value="1"/>
</dbReference>
<dbReference type="FunCoup" id="A0A4R2PIB9">
    <property type="interactions" value="324"/>
</dbReference>
<dbReference type="InterPro" id="IPR003728">
    <property type="entry name" value="Ribosome_maturation_RimP"/>
</dbReference>
<organism evidence="6 7">
    <name type="scientific">Rhodothalassium salexigens DSM 2132</name>
    <dbReference type="NCBI Taxonomy" id="1188247"/>
    <lineage>
        <taxon>Bacteria</taxon>
        <taxon>Pseudomonadati</taxon>
        <taxon>Pseudomonadota</taxon>
        <taxon>Alphaproteobacteria</taxon>
        <taxon>Rhodothalassiales</taxon>
        <taxon>Rhodothalassiaceae</taxon>
        <taxon>Rhodothalassium</taxon>
    </lineage>
</organism>
<dbReference type="InterPro" id="IPR028989">
    <property type="entry name" value="RimP_N"/>
</dbReference>
<dbReference type="SUPFAM" id="SSF75420">
    <property type="entry name" value="YhbC-like, N-terminal domain"/>
    <property type="match status" value="1"/>
</dbReference>
<evidence type="ECO:0000313" key="6">
    <source>
        <dbReference type="EMBL" id="TCP35209.1"/>
    </source>
</evidence>
<dbReference type="HAMAP" id="MF_01077">
    <property type="entry name" value="RimP"/>
    <property type="match status" value="1"/>
</dbReference>
<gene>
    <name evidence="3" type="primary">rimP</name>
    <name evidence="6" type="ORF">EV659_10459</name>
</gene>
<protein>
    <recommendedName>
        <fullName evidence="3">Ribosome maturation factor RimP</fullName>
    </recommendedName>
</protein>
<evidence type="ECO:0000259" key="4">
    <source>
        <dbReference type="Pfam" id="PF02576"/>
    </source>
</evidence>
<comment type="subcellular location">
    <subcellularLocation>
        <location evidence="3">Cytoplasm</location>
    </subcellularLocation>
</comment>
<name>A0A4R2PIB9_RHOSA</name>
<keyword evidence="2 3" id="KW-0690">Ribosome biogenesis</keyword>
<reference evidence="6 7" key="1">
    <citation type="submission" date="2019-03" db="EMBL/GenBank/DDBJ databases">
        <title>Genomic Encyclopedia of Type Strains, Phase IV (KMG-IV): sequencing the most valuable type-strain genomes for metagenomic binning, comparative biology and taxonomic classification.</title>
        <authorList>
            <person name="Goeker M."/>
        </authorList>
    </citation>
    <scope>NUCLEOTIDE SEQUENCE [LARGE SCALE GENOMIC DNA]</scope>
    <source>
        <strain evidence="6 7">DSM 2132</strain>
    </source>
</reference>
<dbReference type="RefSeq" id="WP_132708116.1">
    <property type="nucleotide sequence ID" value="NZ_JACIGF010000004.1"/>
</dbReference>
<dbReference type="NCBIfam" id="NF000932">
    <property type="entry name" value="PRK00092.2-5"/>
    <property type="match status" value="1"/>
</dbReference>
<dbReference type="PANTHER" id="PTHR33867">
    <property type="entry name" value="RIBOSOME MATURATION FACTOR RIMP"/>
    <property type="match status" value="1"/>
</dbReference>
<evidence type="ECO:0000259" key="5">
    <source>
        <dbReference type="Pfam" id="PF17384"/>
    </source>
</evidence>
<dbReference type="GO" id="GO:0000028">
    <property type="term" value="P:ribosomal small subunit assembly"/>
    <property type="evidence" value="ECO:0007669"/>
    <property type="project" value="TreeGrafter"/>
</dbReference>
<dbReference type="GO" id="GO:0006412">
    <property type="term" value="P:translation"/>
    <property type="evidence" value="ECO:0007669"/>
    <property type="project" value="TreeGrafter"/>
</dbReference>
<comment type="caution">
    <text evidence="6">The sequence shown here is derived from an EMBL/GenBank/DDBJ whole genome shotgun (WGS) entry which is preliminary data.</text>
</comment>
<feature type="domain" description="Ribosome maturation factor RimP C-terminal" evidence="5">
    <location>
        <begin position="88"/>
        <end position="153"/>
    </location>
</feature>
<keyword evidence="1 3" id="KW-0963">Cytoplasm</keyword>
<dbReference type="EMBL" id="SLXO01000004">
    <property type="protein sequence ID" value="TCP35209.1"/>
    <property type="molecule type" value="Genomic_DNA"/>
</dbReference>
<accession>A0A4R2PIB9</accession>
<dbReference type="PANTHER" id="PTHR33867:SF1">
    <property type="entry name" value="RIBOSOME MATURATION FACTOR RIMP"/>
    <property type="match status" value="1"/>
</dbReference>